<comment type="caution">
    <text evidence="2">The sequence shown here is derived from an EMBL/GenBank/DDBJ whole genome shotgun (WGS) entry which is preliminary data.</text>
</comment>
<feature type="region of interest" description="Disordered" evidence="1">
    <location>
        <begin position="1"/>
        <end position="27"/>
    </location>
</feature>
<dbReference type="AlphaFoldDB" id="A0A934J784"/>
<dbReference type="RefSeq" id="WP_199021797.1">
    <property type="nucleotide sequence ID" value="NZ_JAELUP010000117.1"/>
</dbReference>
<gene>
    <name evidence="2" type="ORF">JFN88_23570</name>
</gene>
<keyword evidence="3" id="KW-1185">Reference proteome</keyword>
<proteinExistence type="predicted"/>
<accession>A0A934J784</accession>
<evidence type="ECO:0000256" key="1">
    <source>
        <dbReference type="SAM" id="MobiDB-lite"/>
    </source>
</evidence>
<sequence>MSQFTKQGAAAVTSATAEKDTGSSAHVPFPSGTTLKVRILSQEDSAEYYAHGIFGKVNTFVPKVPPERNTKGYVTANGSVWDRAADLLYSDAKAAKDSGDEAGAEKIRNQAYLLKSKPRYLVGFGNLENGEIGFVDLTLKQAKGVFAAIAKYAKKLDKLAFELSKSGSSTDTAVSLSPILDMDEDLTEKERANFEKLSGSSFDFAAFDGFLFEADEAEQTKNLVIAGFDIGRLGLSIGANTAAEPEAPPIDESADVPDTKLF</sequence>
<reference evidence="2" key="1">
    <citation type="submission" date="2020-12" db="EMBL/GenBank/DDBJ databases">
        <authorList>
            <person name="Huq M.A."/>
        </authorList>
    </citation>
    <scope>NUCLEOTIDE SEQUENCE</scope>
    <source>
        <strain evidence="2">MAHUQ-46</strain>
    </source>
</reference>
<dbReference type="Proteomes" id="UP000640274">
    <property type="component" value="Unassembled WGS sequence"/>
</dbReference>
<evidence type="ECO:0000313" key="2">
    <source>
        <dbReference type="EMBL" id="MBJ6364200.1"/>
    </source>
</evidence>
<name>A0A934J784_9BACL</name>
<evidence type="ECO:0000313" key="3">
    <source>
        <dbReference type="Proteomes" id="UP000640274"/>
    </source>
</evidence>
<protein>
    <submittedName>
        <fullName evidence="2">Uncharacterized protein</fullName>
    </submittedName>
</protein>
<feature type="region of interest" description="Disordered" evidence="1">
    <location>
        <begin position="242"/>
        <end position="262"/>
    </location>
</feature>
<organism evidence="2 3">
    <name type="scientific">Paenibacillus roseus</name>
    <dbReference type="NCBI Taxonomy" id="2798579"/>
    <lineage>
        <taxon>Bacteria</taxon>
        <taxon>Bacillati</taxon>
        <taxon>Bacillota</taxon>
        <taxon>Bacilli</taxon>
        <taxon>Bacillales</taxon>
        <taxon>Paenibacillaceae</taxon>
        <taxon>Paenibacillus</taxon>
    </lineage>
</organism>
<dbReference type="EMBL" id="JAELUP010000117">
    <property type="protein sequence ID" value="MBJ6364200.1"/>
    <property type="molecule type" value="Genomic_DNA"/>
</dbReference>